<accession>A0A4Q7L7T9</accession>
<organism evidence="1 2">
    <name type="scientific">Herbihabitans rhizosphaerae</name>
    <dbReference type="NCBI Taxonomy" id="1872711"/>
    <lineage>
        <taxon>Bacteria</taxon>
        <taxon>Bacillati</taxon>
        <taxon>Actinomycetota</taxon>
        <taxon>Actinomycetes</taxon>
        <taxon>Pseudonocardiales</taxon>
        <taxon>Pseudonocardiaceae</taxon>
        <taxon>Herbihabitans</taxon>
    </lineage>
</organism>
<keyword evidence="1" id="KW-0808">Transferase</keyword>
<keyword evidence="1" id="KW-0418">Kinase</keyword>
<comment type="caution">
    <text evidence="1">The sequence shown here is derived from an EMBL/GenBank/DDBJ whole genome shotgun (WGS) entry which is preliminary data.</text>
</comment>
<dbReference type="GO" id="GO:0016301">
    <property type="term" value="F:kinase activity"/>
    <property type="evidence" value="ECO:0007669"/>
    <property type="project" value="UniProtKB-KW"/>
</dbReference>
<sequence>MNISPDEIAAAVLETPPRLGRVRLLAIDGPSGAGKSMLADFVVERLRVRHVSTTLVRTDDFATWDEPVEWWPRLMLGVLEPLRVGESGSYRRTEWAEGAPRLGETVSVDVPEVLVLEGVSAGRRSVSDALSLLVHLRGGDERERLERSVARDGEESRARLEEWQEFERGWFAVDDPYSRADLRDST</sequence>
<reference evidence="1 2" key="1">
    <citation type="submission" date="2019-02" db="EMBL/GenBank/DDBJ databases">
        <title>Genomic Encyclopedia of Type Strains, Phase IV (KMG-IV): sequencing the most valuable type-strain genomes for metagenomic binning, comparative biology and taxonomic classification.</title>
        <authorList>
            <person name="Goeker M."/>
        </authorList>
    </citation>
    <scope>NUCLEOTIDE SEQUENCE [LARGE SCALE GENOMIC DNA]</scope>
    <source>
        <strain evidence="1 2">DSM 101727</strain>
    </source>
</reference>
<name>A0A4Q7L7T9_9PSEU</name>
<keyword evidence="2" id="KW-1185">Reference proteome</keyword>
<dbReference type="InterPro" id="IPR027417">
    <property type="entry name" value="P-loop_NTPase"/>
</dbReference>
<gene>
    <name evidence="1" type="ORF">EV193_101851</name>
</gene>
<dbReference type="Gene3D" id="3.40.50.300">
    <property type="entry name" value="P-loop containing nucleotide triphosphate hydrolases"/>
    <property type="match status" value="1"/>
</dbReference>
<dbReference type="OrthoDB" id="3237545at2"/>
<evidence type="ECO:0000313" key="2">
    <source>
        <dbReference type="Proteomes" id="UP000294257"/>
    </source>
</evidence>
<dbReference type="AlphaFoldDB" id="A0A4Q7L7T9"/>
<protein>
    <submittedName>
        <fullName evidence="1">Uridine kinase</fullName>
    </submittedName>
</protein>
<evidence type="ECO:0000313" key="1">
    <source>
        <dbReference type="EMBL" id="RZS44970.1"/>
    </source>
</evidence>
<dbReference type="SUPFAM" id="SSF52540">
    <property type="entry name" value="P-loop containing nucleoside triphosphate hydrolases"/>
    <property type="match status" value="1"/>
</dbReference>
<proteinExistence type="predicted"/>
<dbReference type="RefSeq" id="WP_130342579.1">
    <property type="nucleotide sequence ID" value="NZ_SGWQ01000001.1"/>
</dbReference>
<dbReference type="Proteomes" id="UP000294257">
    <property type="component" value="Unassembled WGS sequence"/>
</dbReference>
<dbReference type="EMBL" id="SGWQ01000001">
    <property type="protein sequence ID" value="RZS44970.1"/>
    <property type="molecule type" value="Genomic_DNA"/>
</dbReference>